<organism evidence="2 3">
    <name type="scientific">Flavonifractor plautii 1_3_50AFAA</name>
    <dbReference type="NCBI Taxonomy" id="742738"/>
    <lineage>
        <taxon>Bacteria</taxon>
        <taxon>Bacillati</taxon>
        <taxon>Bacillota</taxon>
        <taxon>Clostridia</taxon>
        <taxon>Eubacteriales</taxon>
        <taxon>Oscillospiraceae</taxon>
        <taxon>Flavonifractor</taxon>
    </lineage>
</organism>
<evidence type="ECO:0000313" key="3">
    <source>
        <dbReference type="Proteomes" id="UP000029585"/>
    </source>
</evidence>
<evidence type="ECO:0000256" key="1">
    <source>
        <dbReference type="SAM" id="MobiDB-lite"/>
    </source>
</evidence>
<gene>
    <name evidence="2" type="ORF">HMPREF9460_01832</name>
</gene>
<accession>A0A096DDB9</accession>
<sequence length="110" mass="12709">MAEAENKRQRRTPQERANELDEKITKINQSINELEEKKKTVVEEYDAKITAAKERIKSLEAKKQEILAPKAPRKPRKTKKQKIQEIVKLAMKNGMSVEEVASQLHVEVES</sequence>
<protein>
    <submittedName>
        <fullName evidence="2">Uncharacterized protein</fullName>
    </submittedName>
</protein>
<feature type="region of interest" description="Disordered" evidence="1">
    <location>
        <begin position="1"/>
        <end position="21"/>
    </location>
</feature>
<dbReference type="eggNOG" id="ENOG5032INQ">
    <property type="taxonomic scope" value="Bacteria"/>
</dbReference>
<dbReference type="AlphaFoldDB" id="A0A096DDB9"/>
<dbReference type="Proteomes" id="UP000029585">
    <property type="component" value="Unassembled WGS sequence"/>
</dbReference>
<reference evidence="2 3" key="1">
    <citation type="submission" date="2011-08" db="EMBL/GenBank/DDBJ databases">
        <title>The Genome Sequence of Clostridium orbiscindens 1_3_50AFAA.</title>
        <authorList>
            <consortium name="The Broad Institute Genome Sequencing Platform"/>
            <person name="Earl A."/>
            <person name="Ward D."/>
            <person name="Feldgarden M."/>
            <person name="Gevers D."/>
            <person name="Daigneault M."/>
            <person name="Strauss J."/>
            <person name="Allen-Vercoe E."/>
            <person name="Young S.K."/>
            <person name="Zeng Q."/>
            <person name="Gargeya S."/>
            <person name="Fitzgerald M."/>
            <person name="Haas B."/>
            <person name="Abouelleil A."/>
            <person name="Alvarado L."/>
            <person name="Arachchi H.M."/>
            <person name="Berlin A."/>
            <person name="Brown A."/>
            <person name="Chapman S.B."/>
            <person name="Chen Z."/>
            <person name="Dunbar C."/>
            <person name="Freedman E."/>
            <person name="Gearin G."/>
            <person name="Gellesch M."/>
            <person name="Goldberg J."/>
            <person name="Griggs A."/>
            <person name="Gujja S."/>
            <person name="Heiman D."/>
            <person name="Howarth C."/>
            <person name="Larson L."/>
            <person name="Lui A."/>
            <person name="MacDonald P.J.P."/>
            <person name="Montmayeur A."/>
            <person name="Murphy C."/>
            <person name="Neiman D."/>
            <person name="Pearson M."/>
            <person name="Priest M."/>
            <person name="Roberts A."/>
            <person name="Saif S."/>
            <person name="Shea T."/>
            <person name="Shenoy N."/>
            <person name="Sisk P."/>
            <person name="Stolte C."/>
            <person name="Sykes S."/>
            <person name="Wortman J."/>
            <person name="Nusbaum C."/>
            <person name="Birren B."/>
        </authorList>
    </citation>
    <scope>NUCLEOTIDE SEQUENCE [LARGE SCALE GENOMIC DNA]</scope>
    <source>
        <strain evidence="2 3">1_3_50AFAA</strain>
    </source>
</reference>
<dbReference type="RefSeq" id="WP_044940839.1">
    <property type="nucleotide sequence ID" value="NZ_KN174163.1"/>
</dbReference>
<dbReference type="PATRIC" id="fig|742738.3.peg.1883"/>
<proteinExistence type="predicted"/>
<comment type="caution">
    <text evidence="2">The sequence shown here is derived from an EMBL/GenBank/DDBJ whole genome shotgun (WGS) entry which is preliminary data.</text>
</comment>
<dbReference type="EMBL" id="ADLO01000056">
    <property type="protein sequence ID" value="KGF55519.1"/>
    <property type="molecule type" value="Genomic_DNA"/>
</dbReference>
<name>A0A096DDB9_FLAPL</name>
<keyword evidence="3" id="KW-1185">Reference proteome</keyword>
<evidence type="ECO:0000313" key="2">
    <source>
        <dbReference type="EMBL" id="KGF55519.1"/>
    </source>
</evidence>
<dbReference type="HOGENOM" id="CLU_173124_0_0_9"/>